<dbReference type="PROSITE" id="PS51344">
    <property type="entry name" value="HTH_TFE_IIE"/>
    <property type="match status" value="1"/>
</dbReference>
<dbReference type="Pfam" id="PF11521">
    <property type="entry name" value="TFIIE-A_C"/>
    <property type="match status" value="1"/>
</dbReference>
<evidence type="ECO:0000256" key="1">
    <source>
        <dbReference type="ARBA" id="ARBA00008947"/>
    </source>
</evidence>
<dbReference type="InterPro" id="IPR024550">
    <property type="entry name" value="TFIIEa/SarR/Rpc3_HTH_dom"/>
</dbReference>
<dbReference type="InterPro" id="IPR013083">
    <property type="entry name" value="Znf_RING/FYVE/PHD"/>
</dbReference>
<dbReference type="AlphaFoldDB" id="A0AAD4NFV8"/>
<proteinExistence type="inferred from homology"/>
<evidence type="ECO:0000313" key="7">
    <source>
        <dbReference type="Proteomes" id="UP001201812"/>
    </source>
</evidence>
<dbReference type="GO" id="GO:0005673">
    <property type="term" value="C:transcription factor TFIIE complex"/>
    <property type="evidence" value="ECO:0007669"/>
    <property type="project" value="TreeGrafter"/>
</dbReference>
<feature type="domain" description="HTH TFE/IIEalpha-type" evidence="5">
    <location>
        <begin position="25"/>
        <end position="115"/>
    </location>
</feature>
<keyword evidence="7" id="KW-1185">Reference proteome</keyword>
<evidence type="ECO:0000256" key="2">
    <source>
        <dbReference type="ARBA" id="ARBA00023015"/>
    </source>
</evidence>
<feature type="region of interest" description="Disordered" evidence="4">
    <location>
        <begin position="349"/>
        <end position="372"/>
    </location>
</feature>
<dbReference type="Pfam" id="PF02002">
    <property type="entry name" value="TFIIE_alpha"/>
    <property type="match status" value="1"/>
</dbReference>
<protein>
    <submittedName>
        <fullName evidence="6">TFIIE alpha subunit domain-containing protein</fullName>
    </submittedName>
</protein>
<comment type="similarity">
    <text evidence="1">Belongs to the TFIIE alpha subunit family.</text>
</comment>
<dbReference type="SMART" id="SM00531">
    <property type="entry name" value="TFIIE"/>
    <property type="match status" value="1"/>
</dbReference>
<sequence>MASSGGTINGVESQQKITTEVPEILKKLMLYIVKAFYGRPEYVIADYIQKIGCVKEDRIRDLLKMDQKFLRACLVKLKVDKIIKERIVTEEGEGPRARKSMYYFINYKALLNVTKYKFDHMRTKLEGREKDDVHRSLYRCSNDNCKKTYEAMDIGKIYDPNTGDLRCWQCTHPVNADESAGPSEETRVSMAKFNEQMSGMFSIIQTLGDIRFSMEILEPPITELTKEEAPAEAGHKILRVGERAFQATGKTRSELYSGGITVSIGDEVERPTTSKEAVPWLQDIQHQKTTTSSSLLFNDPNVVMDFSPIATMDSYDTHVPSAANTEEGVSAKRPKHDDIAALLMEEEASAMTTTKKEEPSVPEEEDEETEAAADEEYVMVGRQKVYVGDVTDEMVAKMTSSEKDAYTKAMTNAYMDF</sequence>
<dbReference type="PANTHER" id="PTHR13097:SF7">
    <property type="entry name" value="GENERAL TRANSCRIPTION FACTOR IIE SUBUNIT 1"/>
    <property type="match status" value="1"/>
</dbReference>
<evidence type="ECO:0000256" key="3">
    <source>
        <dbReference type="ARBA" id="ARBA00023163"/>
    </source>
</evidence>
<gene>
    <name evidence="6" type="ORF">DdX_03027</name>
</gene>
<dbReference type="EMBL" id="JAKKPZ010000002">
    <property type="protein sequence ID" value="KAI1726313.1"/>
    <property type="molecule type" value="Genomic_DNA"/>
</dbReference>
<dbReference type="SUPFAM" id="SSF57783">
    <property type="entry name" value="Zinc beta-ribbon"/>
    <property type="match status" value="1"/>
</dbReference>
<dbReference type="Proteomes" id="UP001201812">
    <property type="component" value="Unassembled WGS sequence"/>
</dbReference>
<dbReference type="PANTHER" id="PTHR13097">
    <property type="entry name" value="TRANSCRIPTION INITIATION FACTOR IIE, ALPHA SUBUNIT"/>
    <property type="match status" value="1"/>
</dbReference>
<evidence type="ECO:0000259" key="5">
    <source>
        <dbReference type="PROSITE" id="PS51344"/>
    </source>
</evidence>
<reference evidence="6" key="1">
    <citation type="submission" date="2022-01" db="EMBL/GenBank/DDBJ databases">
        <title>Genome Sequence Resource for Two Populations of Ditylenchus destructor, the Migratory Endoparasitic Phytonematode.</title>
        <authorList>
            <person name="Zhang H."/>
            <person name="Lin R."/>
            <person name="Xie B."/>
        </authorList>
    </citation>
    <scope>NUCLEOTIDE SEQUENCE</scope>
    <source>
        <strain evidence="6">BazhouSP</strain>
    </source>
</reference>
<evidence type="ECO:0000313" key="6">
    <source>
        <dbReference type="EMBL" id="KAI1726313.1"/>
    </source>
</evidence>
<organism evidence="6 7">
    <name type="scientific">Ditylenchus destructor</name>
    <dbReference type="NCBI Taxonomy" id="166010"/>
    <lineage>
        <taxon>Eukaryota</taxon>
        <taxon>Metazoa</taxon>
        <taxon>Ecdysozoa</taxon>
        <taxon>Nematoda</taxon>
        <taxon>Chromadorea</taxon>
        <taxon>Rhabditida</taxon>
        <taxon>Tylenchina</taxon>
        <taxon>Tylenchomorpha</taxon>
        <taxon>Sphaerularioidea</taxon>
        <taxon>Anguinidae</taxon>
        <taxon>Anguininae</taxon>
        <taxon>Ditylenchus</taxon>
    </lineage>
</organism>
<accession>A0AAD4NFV8</accession>
<name>A0AAD4NFV8_9BILA</name>
<dbReference type="InterPro" id="IPR017919">
    <property type="entry name" value="TFIIE/TFIIEa_HTH"/>
</dbReference>
<dbReference type="GO" id="GO:0006367">
    <property type="term" value="P:transcription initiation at RNA polymerase II promoter"/>
    <property type="evidence" value="ECO:0007669"/>
    <property type="project" value="InterPro"/>
</dbReference>
<keyword evidence="2" id="KW-0805">Transcription regulation</keyword>
<dbReference type="InterPro" id="IPR021600">
    <property type="entry name" value="TFIIE_asu_C"/>
</dbReference>
<feature type="compositionally biased region" description="Acidic residues" evidence="4">
    <location>
        <begin position="360"/>
        <end position="372"/>
    </location>
</feature>
<dbReference type="InterPro" id="IPR039997">
    <property type="entry name" value="TFE"/>
</dbReference>
<dbReference type="Gene3D" id="6.10.140.1250">
    <property type="match status" value="1"/>
</dbReference>
<evidence type="ECO:0000256" key="4">
    <source>
        <dbReference type="SAM" id="MobiDB-lite"/>
    </source>
</evidence>
<comment type="caution">
    <text evidence="6">The sequence shown here is derived from an EMBL/GenBank/DDBJ whole genome shotgun (WGS) entry which is preliminary data.</text>
</comment>
<keyword evidence="3" id="KW-0804">Transcription</keyword>
<dbReference type="Gene3D" id="3.30.40.10">
    <property type="entry name" value="Zinc/RING finger domain, C3HC4 (zinc finger)"/>
    <property type="match status" value="1"/>
</dbReference>
<dbReference type="InterPro" id="IPR002853">
    <property type="entry name" value="TFIIE_asu"/>
</dbReference>